<comment type="catalytic activity">
    <reaction evidence="9">
        <text>sn-glycerol 3-phosphate + NADP(+) = dihydroxyacetone phosphate + NADPH + H(+)</text>
        <dbReference type="Rhea" id="RHEA:11096"/>
        <dbReference type="ChEBI" id="CHEBI:15378"/>
        <dbReference type="ChEBI" id="CHEBI:57597"/>
        <dbReference type="ChEBI" id="CHEBI:57642"/>
        <dbReference type="ChEBI" id="CHEBI:57783"/>
        <dbReference type="ChEBI" id="CHEBI:58349"/>
        <dbReference type="EC" id="1.1.1.94"/>
    </reaction>
    <physiologicalReaction direction="right-to-left" evidence="9">
        <dbReference type="Rhea" id="RHEA:11098"/>
    </physiologicalReaction>
</comment>
<feature type="binding site" evidence="13">
    <location>
        <position position="183"/>
    </location>
    <ligand>
        <name>sn-glycerol 3-phosphate</name>
        <dbReference type="ChEBI" id="CHEBI:57597"/>
    </ligand>
</feature>
<evidence type="ECO:0000256" key="4">
    <source>
        <dbReference type="ARBA" id="ARBA00023002"/>
    </source>
</evidence>
<comment type="function">
    <text evidence="13">Catalyzes the reduction of the glycolytic intermediate dihydroxyacetone phosphate (DHAP) to sn-glycerol 3-phosphate (G3P), the key precursor for phospholipid synthesis.</text>
</comment>
<evidence type="ECO:0000259" key="19">
    <source>
        <dbReference type="Pfam" id="PF07479"/>
    </source>
</evidence>
<dbReference type="GO" id="GO:0005829">
    <property type="term" value="C:cytosol"/>
    <property type="evidence" value="ECO:0007669"/>
    <property type="project" value="TreeGrafter"/>
</dbReference>
<dbReference type="InterPro" id="IPR006109">
    <property type="entry name" value="G3P_DH_NAD-dep_C"/>
</dbReference>
<dbReference type="GO" id="GO:0006650">
    <property type="term" value="P:glycerophospholipid metabolic process"/>
    <property type="evidence" value="ECO:0007669"/>
    <property type="project" value="UniProtKB-UniRule"/>
</dbReference>
<feature type="binding site" evidence="15">
    <location>
        <position position="101"/>
    </location>
    <ligand>
        <name>substrate</name>
    </ligand>
</feature>
<feature type="binding site" evidence="13">
    <location>
        <position position="272"/>
    </location>
    <ligand>
        <name>NADPH</name>
        <dbReference type="ChEBI" id="CHEBI:57783"/>
    </ligand>
</feature>
<dbReference type="Gene3D" id="3.40.50.720">
    <property type="entry name" value="NAD(P)-binding Rossmann-like Domain"/>
    <property type="match status" value="1"/>
</dbReference>
<feature type="binding site" evidence="13">
    <location>
        <position position="47"/>
    </location>
    <ligand>
        <name>NADPH</name>
        <dbReference type="ChEBI" id="CHEBI:57783"/>
    </ligand>
</feature>
<dbReference type="GO" id="GO:0008654">
    <property type="term" value="P:phospholipid biosynthetic process"/>
    <property type="evidence" value="ECO:0007669"/>
    <property type="project" value="UniProtKB-KW"/>
</dbReference>
<dbReference type="InterPro" id="IPR011128">
    <property type="entry name" value="G3P_DH_NAD-dep_N"/>
</dbReference>
<feature type="binding site" evidence="13">
    <location>
        <position position="274"/>
    </location>
    <ligand>
        <name>NADPH</name>
        <dbReference type="ChEBI" id="CHEBI:57783"/>
    </ligand>
</feature>
<evidence type="ECO:0000256" key="1">
    <source>
        <dbReference type="ARBA" id="ARBA00011009"/>
    </source>
</evidence>
<dbReference type="PIRSF" id="PIRSF000114">
    <property type="entry name" value="Glycerol-3-P_dh"/>
    <property type="match status" value="1"/>
</dbReference>
<dbReference type="InterPro" id="IPR013328">
    <property type="entry name" value="6PGD_dom2"/>
</dbReference>
<feature type="binding site" evidence="16">
    <location>
        <position position="248"/>
    </location>
    <ligand>
        <name>NAD(+)</name>
        <dbReference type="ChEBI" id="CHEBI:57540"/>
    </ligand>
</feature>
<dbReference type="PRINTS" id="PR00077">
    <property type="entry name" value="GPDHDRGNASE"/>
</dbReference>
<keyword evidence="8 13" id="KW-1208">Phospholipid metabolism</keyword>
<evidence type="ECO:0000256" key="3">
    <source>
        <dbReference type="ARBA" id="ARBA00022857"/>
    </source>
</evidence>
<evidence type="ECO:0000256" key="2">
    <source>
        <dbReference type="ARBA" id="ARBA00022516"/>
    </source>
</evidence>
<feature type="binding site" evidence="13">
    <location>
        <position position="248"/>
    </location>
    <ligand>
        <name>NADPH</name>
        <dbReference type="ChEBI" id="CHEBI:57783"/>
    </ligand>
</feature>
<feature type="binding site" evidence="13">
    <location>
        <position position="101"/>
    </location>
    <ligand>
        <name>NADPH</name>
        <dbReference type="ChEBI" id="CHEBI:57783"/>
    </ligand>
</feature>
<evidence type="ECO:0000313" key="20">
    <source>
        <dbReference type="EMBL" id="HGZ80412.1"/>
    </source>
</evidence>
<feature type="active site" description="Proton acceptor" evidence="13 14">
    <location>
        <position position="183"/>
    </location>
</feature>
<comment type="pathway">
    <text evidence="13">Membrane lipid metabolism; glycerophospholipid metabolism.</text>
</comment>
<keyword evidence="6 13" id="KW-0443">Lipid metabolism</keyword>
<evidence type="ECO:0000259" key="18">
    <source>
        <dbReference type="Pfam" id="PF01210"/>
    </source>
</evidence>
<evidence type="ECO:0000256" key="8">
    <source>
        <dbReference type="ARBA" id="ARBA00023264"/>
    </source>
</evidence>
<evidence type="ECO:0000256" key="5">
    <source>
        <dbReference type="ARBA" id="ARBA00023027"/>
    </source>
</evidence>
<comment type="similarity">
    <text evidence="1 13 17">Belongs to the NAD-dependent glycerol-3-phosphate dehydrogenase family.</text>
</comment>
<protein>
    <recommendedName>
        <fullName evidence="11 13">Glycerol-3-phosphate dehydrogenase [NAD(P)+]</fullName>
        <ecNumber evidence="10 13">1.1.1.94</ecNumber>
    </recommendedName>
    <alternativeName>
        <fullName evidence="13">NAD(P)(+)-dependent glycerol-3-phosphate dehydrogenase</fullName>
    </alternativeName>
    <alternativeName>
        <fullName evidence="12 13">NAD(P)H-dependent dihydroxyacetone-phosphate reductase</fullName>
    </alternativeName>
</protein>
<evidence type="ECO:0000256" key="11">
    <source>
        <dbReference type="ARBA" id="ARBA00069372"/>
    </source>
</evidence>
<dbReference type="FunFam" id="3.40.50.720:FF:000019">
    <property type="entry name" value="Glycerol-3-phosphate dehydrogenase [NAD(P)+]"/>
    <property type="match status" value="1"/>
</dbReference>
<dbReference type="GO" id="GO:0046168">
    <property type="term" value="P:glycerol-3-phosphate catabolic process"/>
    <property type="evidence" value="ECO:0007669"/>
    <property type="project" value="InterPro"/>
</dbReference>
<dbReference type="Pfam" id="PF07479">
    <property type="entry name" value="NAD_Gly3P_dh_C"/>
    <property type="match status" value="1"/>
</dbReference>
<evidence type="ECO:0000256" key="14">
    <source>
        <dbReference type="PIRSR" id="PIRSR000114-1"/>
    </source>
</evidence>
<evidence type="ECO:0000256" key="9">
    <source>
        <dbReference type="ARBA" id="ARBA00052716"/>
    </source>
</evidence>
<feature type="binding site" evidence="13">
    <location>
        <position position="11"/>
    </location>
    <ligand>
        <name>NADPH</name>
        <dbReference type="ChEBI" id="CHEBI:57783"/>
    </ligand>
</feature>
<feature type="binding site" evidence="13">
    <location>
        <position position="132"/>
    </location>
    <ligand>
        <name>NADPH</name>
        <dbReference type="ChEBI" id="CHEBI:57783"/>
    </ligand>
</feature>
<comment type="caution">
    <text evidence="13">Lacks conserved residue(s) required for the propagation of feature annotation.</text>
</comment>
<keyword evidence="13" id="KW-0963">Cytoplasm</keyword>
<feature type="binding site" evidence="13">
    <location>
        <position position="248"/>
    </location>
    <ligand>
        <name>sn-glycerol 3-phosphate</name>
        <dbReference type="ChEBI" id="CHEBI:57597"/>
    </ligand>
</feature>
<dbReference type="HAMAP" id="MF_00394">
    <property type="entry name" value="NAD_Glyc3P_dehydrog"/>
    <property type="match status" value="1"/>
</dbReference>
<dbReference type="GO" id="GO:0051287">
    <property type="term" value="F:NAD binding"/>
    <property type="evidence" value="ECO:0007669"/>
    <property type="project" value="InterPro"/>
</dbReference>
<dbReference type="AlphaFoldDB" id="A0A832MQS1"/>
<dbReference type="GO" id="GO:0005975">
    <property type="term" value="P:carbohydrate metabolic process"/>
    <property type="evidence" value="ECO:0007669"/>
    <property type="project" value="InterPro"/>
</dbReference>
<evidence type="ECO:0000256" key="16">
    <source>
        <dbReference type="PIRSR" id="PIRSR000114-3"/>
    </source>
</evidence>
<dbReference type="NCBIfam" id="NF000942">
    <property type="entry name" value="PRK00094.1-4"/>
    <property type="match status" value="1"/>
</dbReference>
<keyword evidence="3 13" id="KW-0521">NADP</keyword>
<feature type="binding site" evidence="13">
    <location>
        <position position="32"/>
    </location>
    <ligand>
        <name>NADPH</name>
        <dbReference type="ChEBI" id="CHEBI:57783"/>
    </ligand>
</feature>
<keyword evidence="13" id="KW-0547">Nucleotide-binding</keyword>
<feature type="binding site" evidence="13">
    <location>
        <position position="31"/>
    </location>
    <ligand>
        <name>NADPH</name>
        <dbReference type="ChEBI" id="CHEBI:57783"/>
    </ligand>
</feature>
<gene>
    <name evidence="13" type="primary">gpsA</name>
    <name evidence="20" type="ORF">ENW55_10575</name>
</gene>
<dbReference type="EC" id="1.1.1.94" evidence="10 13"/>
<dbReference type="PANTHER" id="PTHR11728">
    <property type="entry name" value="GLYCEROL-3-PHOSPHATE DEHYDROGENASE"/>
    <property type="match status" value="1"/>
</dbReference>
<comment type="subcellular location">
    <subcellularLocation>
        <location evidence="13">Cytoplasm</location>
    </subcellularLocation>
</comment>
<feature type="domain" description="Glycerol-3-phosphate dehydrogenase NAD-dependent C-terminal" evidence="19">
    <location>
        <begin position="172"/>
        <end position="313"/>
    </location>
</feature>
<dbReference type="Pfam" id="PF01210">
    <property type="entry name" value="NAD_Gly3P_dh_N"/>
    <property type="match status" value="1"/>
</dbReference>
<keyword evidence="5 13" id="KW-0520">NAD</keyword>
<feature type="binding site" evidence="13">
    <location>
        <position position="249"/>
    </location>
    <ligand>
        <name>sn-glycerol 3-phosphate</name>
        <dbReference type="ChEBI" id="CHEBI:57597"/>
    </ligand>
</feature>
<dbReference type="FunFam" id="1.10.1040.10:FF:000001">
    <property type="entry name" value="Glycerol-3-phosphate dehydrogenase [NAD(P)+]"/>
    <property type="match status" value="1"/>
</dbReference>
<evidence type="ECO:0000256" key="7">
    <source>
        <dbReference type="ARBA" id="ARBA00023209"/>
    </source>
</evidence>
<feature type="binding site" evidence="13">
    <location>
        <position position="128"/>
    </location>
    <ligand>
        <name>sn-glycerol 3-phosphate</name>
        <dbReference type="ChEBI" id="CHEBI:57597"/>
    </ligand>
</feature>
<accession>A0A832MQS1</accession>
<keyword evidence="7 13" id="KW-0594">Phospholipid biosynthesis</keyword>
<dbReference type="InterPro" id="IPR008927">
    <property type="entry name" value="6-PGluconate_DH-like_C_sf"/>
</dbReference>
<feature type="binding site" evidence="16">
    <location>
        <position position="132"/>
    </location>
    <ligand>
        <name>NAD(+)</name>
        <dbReference type="ChEBI" id="CHEBI:57540"/>
    </ligand>
</feature>
<feature type="binding site" evidence="13">
    <location>
        <position position="247"/>
    </location>
    <ligand>
        <name>sn-glycerol 3-phosphate</name>
        <dbReference type="ChEBI" id="CHEBI:57597"/>
    </ligand>
</feature>
<keyword evidence="2 13" id="KW-0444">Lipid biosynthesis</keyword>
<dbReference type="NCBIfam" id="NF000940">
    <property type="entry name" value="PRK00094.1-2"/>
    <property type="match status" value="1"/>
</dbReference>
<evidence type="ECO:0000256" key="12">
    <source>
        <dbReference type="ARBA" id="ARBA00080511"/>
    </source>
</evidence>
<comment type="caution">
    <text evidence="20">The sequence shown here is derived from an EMBL/GenBank/DDBJ whole genome shotgun (WGS) entry which is preliminary data.</text>
</comment>
<name>A0A832MQS1_9THEM</name>
<feature type="binding site" evidence="13">
    <location>
        <position position="10"/>
    </location>
    <ligand>
        <name>NADPH</name>
        <dbReference type="ChEBI" id="CHEBI:57783"/>
    </ligand>
</feature>
<dbReference type="UniPathway" id="UPA00940"/>
<organism evidence="20">
    <name type="scientific">Pseudothermotoga hypogea</name>
    <dbReference type="NCBI Taxonomy" id="57487"/>
    <lineage>
        <taxon>Bacteria</taxon>
        <taxon>Thermotogati</taxon>
        <taxon>Thermotogota</taxon>
        <taxon>Thermotogae</taxon>
        <taxon>Thermotogales</taxon>
        <taxon>Thermotogaceae</taxon>
        <taxon>Pseudothermotoga</taxon>
    </lineage>
</organism>
<evidence type="ECO:0000256" key="6">
    <source>
        <dbReference type="ARBA" id="ARBA00023098"/>
    </source>
</evidence>
<evidence type="ECO:0000256" key="10">
    <source>
        <dbReference type="ARBA" id="ARBA00066687"/>
    </source>
</evidence>
<dbReference type="SUPFAM" id="SSF48179">
    <property type="entry name" value="6-phosphogluconate dehydrogenase C-terminal domain-like"/>
    <property type="match status" value="1"/>
</dbReference>
<dbReference type="SUPFAM" id="SSF51735">
    <property type="entry name" value="NAD(P)-binding Rossmann-fold domains"/>
    <property type="match status" value="1"/>
</dbReference>
<dbReference type="InterPro" id="IPR006168">
    <property type="entry name" value="G3P_DH_NAD-dep"/>
</dbReference>
<feature type="binding site" evidence="13">
    <location>
        <position position="101"/>
    </location>
    <ligand>
        <name>sn-glycerol 3-phosphate</name>
        <dbReference type="ChEBI" id="CHEBI:57597"/>
    </ligand>
</feature>
<dbReference type="EMBL" id="DTKQ01000059">
    <property type="protein sequence ID" value="HGZ80412.1"/>
    <property type="molecule type" value="Genomic_DNA"/>
</dbReference>
<dbReference type="InterPro" id="IPR036291">
    <property type="entry name" value="NAD(P)-bd_dom_sf"/>
</dbReference>
<dbReference type="GO" id="GO:0047952">
    <property type="term" value="F:glycerol-3-phosphate dehydrogenase [NAD(P)+] activity"/>
    <property type="evidence" value="ECO:0007669"/>
    <property type="project" value="UniProtKB-UniRule"/>
</dbReference>
<proteinExistence type="inferred from homology"/>
<keyword evidence="4 13" id="KW-0560">Oxidoreductase</keyword>
<feature type="binding site" evidence="15">
    <location>
        <begin position="248"/>
        <end position="249"/>
    </location>
    <ligand>
        <name>substrate</name>
    </ligand>
</feature>
<dbReference type="PANTHER" id="PTHR11728:SF1">
    <property type="entry name" value="GLYCEROL-3-PHOSPHATE DEHYDROGENASE [NAD(+)] 2, CHLOROPLASTIC"/>
    <property type="match status" value="1"/>
</dbReference>
<dbReference type="Gene3D" id="1.10.1040.10">
    <property type="entry name" value="N-(1-d-carboxylethyl)-l-norvaline Dehydrogenase, domain 2"/>
    <property type="match status" value="1"/>
</dbReference>
<dbReference type="GO" id="GO:0046167">
    <property type="term" value="P:glycerol-3-phosphate biosynthetic process"/>
    <property type="evidence" value="ECO:0007669"/>
    <property type="project" value="UniProtKB-UniRule"/>
</dbReference>
<evidence type="ECO:0000256" key="13">
    <source>
        <dbReference type="HAMAP-Rule" id="MF_00394"/>
    </source>
</evidence>
<feature type="binding site" evidence="13">
    <location>
        <position position="237"/>
    </location>
    <ligand>
        <name>sn-glycerol 3-phosphate</name>
        <dbReference type="ChEBI" id="CHEBI:57597"/>
    </ligand>
</feature>
<feature type="domain" description="Glycerol-3-phosphate dehydrogenase NAD-dependent N-terminal" evidence="18">
    <location>
        <begin position="4"/>
        <end position="152"/>
    </location>
</feature>
<evidence type="ECO:0000256" key="15">
    <source>
        <dbReference type="PIRSR" id="PIRSR000114-2"/>
    </source>
</evidence>
<reference evidence="20" key="1">
    <citation type="journal article" date="2020" name="mSystems">
        <title>Genome- and Community-Level Interaction Insights into Carbon Utilization and Element Cycling Functions of Hydrothermarchaeota in Hydrothermal Sediment.</title>
        <authorList>
            <person name="Zhou Z."/>
            <person name="Liu Y."/>
            <person name="Xu W."/>
            <person name="Pan J."/>
            <person name="Luo Z.H."/>
            <person name="Li M."/>
        </authorList>
    </citation>
    <scope>NUCLEOTIDE SEQUENCE [LARGE SCALE GENOMIC DNA]</scope>
    <source>
        <strain evidence="20">SpSt-86</strain>
    </source>
</reference>
<feature type="binding site" evidence="16">
    <location>
        <begin position="7"/>
        <end position="12"/>
    </location>
    <ligand>
        <name>NAD(+)</name>
        <dbReference type="ChEBI" id="CHEBI:57540"/>
    </ligand>
</feature>
<comment type="catalytic activity">
    <reaction evidence="13">
        <text>sn-glycerol 3-phosphate + NAD(+) = dihydroxyacetone phosphate + NADH + H(+)</text>
        <dbReference type="Rhea" id="RHEA:11092"/>
        <dbReference type="ChEBI" id="CHEBI:15378"/>
        <dbReference type="ChEBI" id="CHEBI:57540"/>
        <dbReference type="ChEBI" id="CHEBI:57597"/>
        <dbReference type="ChEBI" id="CHEBI:57642"/>
        <dbReference type="ChEBI" id="CHEBI:57945"/>
        <dbReference type="EC" id="1.1.1.94"/>
    </reaction>
</comment>
<sequence length="336" mass="36815">MKFSILGAGSWGTAFAKLLVENGHDVLLWARRKEVARKINDDHKSEYLEGIELPVELRATTDLQELSRFSDLVVIAVPVKHVRKVLKRLWPAPRMVLNLSKGIDESLKAVSQIVQEIWPDTTYAVLSGPCHAIEVARKLPTAVVVASRNLEVAKTLQKAVSNSYFRVYLSHDVLGVEVSGAVKNVIAIAAGVVDGLGGWHNAKASLITRGLHEMARFGLAFGAENPLTFMGLAGVGDLIVTCNSPYSRNRYVGEMVAKGAELSQVLEHMKMVAEGVHTVGPLLRLARDLGVEMPICEQVYEILFKKKNPASSIKELMERPLKLESCLTAFDLPSSL</sequence>
<evidence type="ECO:0000256" key="17">
    <source>
        <dbReference type="RuleBase" id="RU000437"/>
    </source>
</evidence>